<protein>
    <submittedName>
        <fullName evidence="2">3-isopropylmalate dehydrogenase</fullName>
    </submittedName>
</protein>
<comment type="caution">
    <text evidence="2">The sequence shown here is derived from an EMBL/GenBank/DDBJ whole genome shotgun (WGS) entry which is preliminary data.</text>
</comment>
<feature type="transmembrane region" description="Helical" evidence="1">
    <location>
        <begin position="31"/>
        <end position="56"/>
    </location>
</feature>
<name>A0A544TI42_9BACI</name>
<dbReference type="Proteomes" id="UP000317316">
    <property type="component" value="Unassembled WGS sequence"/>
</dbReference>
<feature type="transmembrane region" description="Helical" evidence="1">
    <location>
        <begin position="6"/>
        <end position="24"/>
    </location>
</feature>
<feature type="transmembrane region" description="Helical" evidence="1">
    <location>
        <begin position="68"/>
        <end position="89"/>
    </location>
</feature>
<evidence type="ECO:0000313" key="3">
    <source>
        <dbReference type="Proteomes" id="UP000317316"/>
    </source>
</evidence>
<dbReference type="AlphaFoldDB" id="A0A544TI42"/>
<dbReference type="OrthoDB" id="2428290at2"/>
<keyword evidence="1" id="KW-1133">Transmembrane helix</keyword>
<keyword evidence="3" id="KW-1185">Reference proteome</keyword>
<gene>
    <name evidence="2" type="ORF">FG382_02985</name>
</gene>
<proteinExistence type="predicted"/>
<evidence type="ECO:0000313" key="2">
    <source>
        <dbReference type="EMBL" id="TQR17124.1"/>
    </source>
</evidence>
<accession>A0A544TI42</accession>
<organism evidence="2 3">
    <name type="scientific">Psychrobacillus lasiicapitis</name>
    <dbReference type="NCBI Taxonomy" id="1636719"/>
    <lineage>
        <taxon>Bacteria</taxon>
        <taxon>Bacillati</taxon>
        <taxon>Bacillota</taxon>
        <taxon>Bacilli</taxon>
        <taxon>Bacillales</taxon>
        <taxon>Bacillaceae</taxon>
        <taxon>Psychrobacillus</taxon>
    </lineage>
</organism>
<keyword evidence="1" id="KW-0812">Transmembrane</keyword>
<keyword evidence="1" id="KW-0472">Membrane</keyword>
<evidence type="ECO:0000256" key="1">
    <source>
        <dbReference type="SAM" id="Phobius"/>
    </source>
</evidence>
<reference evidence="2 3" key="1">
    <citation type="submission" date="2019-05" db="EMBL/GenBank/DDBJ databases">
        <title>Psychrobacillus vulpis sp. nov., a new species isolated from feces of a red fox that inhabits in The Tablas de Daimiel Natural Park, Albacete, Spain.</title>
        <authorList>
            <person name="Rodriguez M."/>
            <person name="Reina J.C."/>
            <person name="Bejar V."/>
            <person name="Llamas I."/>
        </authorList>
    </citation>
    <scope>NUCLEOTIDE SEQUENCE [LARGE SCALE GENOMIC DNA]</scope>
    <source>
        <strain evidence="2 3">NEAU-3TGS17</strain>
    </source>
</reference>
<dbReference type="RefSeq" id="WP_142537367.1">
    <property type="nucleotide sequence ID" value="NZ_BMIE01000002.1"/>
</dbReference>
<dbReference type="EMBL" id="VDGH01000001">
    <property type="protein sequence ID" value="TQR17124.1"/>
    <property type="molecule type" value="Genomic_DNA"/>
</dbReference>
<sequence length="97" mass="10803">MTTFFIMLIGIFIVMANIIGFLSYRKKKNLYFAAFVIFLLAVLFGAIGGALAIIIIRDPFAIFYGMQLGQYLIVNSVIVFIIAIIVSVVKKYNNGNV</sequence>